<proteinExistence type="predicted"/>
<evidence type="ECO:0008006" key="5">
    <source>
        <dbReference type="Google" id="ProtNLM"/>
    </source>
</evidence>
<gene>
    <name evidence="3" type="ORF">POL72_16800</name>
</gene>
<sequence length="112" mass="11164">MPTRHIASSPSLLVLLGSLVMGCHGAPSGAPAAAPPADSPKGAETGSVRGLEGEPTGAGGAPGASSPQGCGTDSPMLKYVGQSHDECARIRFVCEPGWSYFSDDCGCGCTKQ</sequence>
<feature type="signal peptide" evidence="2">
    <location>
        <begin position="1"/>
        <end position="25"/>
    </location>
</feature>
<evidence type="ECO:0000256" key="1">
    <source>
        <dbReference type="SAM" id="MobiDB-lite"/>
    </source>
</evidence>
<evidence type="ECO:0000313" key="3">
    <source>
        <dbReference type="EMBL" id="MDC0679406.1"/>
    </source>
</evidence>
<organism evidence="3 4">
    <name type="scientific">Sorangium atrum</name>
    <dbReference type="NCBI Taxonomy" id="2995308"/>
    <lineage>
        <taxon>Bacteria</taxon>
        <taxon>Pseudomonadati</taxon>
        <taxon>Myxococcota</taxon>
        <taxon>Polyangia</taxon>
        <taxon>Polyangiales</taxon>
        <taxon>Polyangiaceae</taxon>
        <taxon>Sorangium</taxon>
    </lineage>
</organism>
<evidence type="ECO:0000256" key="2">
    <source>
        <dbReference type="SAM" id="SignalP"/>
    </source>
</evidence>
<dbReference type="EMBL" id="JAQNDK010000002">
    <property type="protein sequence ID" value="MDC0679406.1"/>
    <property type="molecule type" value="Genomic_DNA"/>
</dbReference>
<name>A0ABT5BZ71_9BACT</name>
<keyword evidence="2" id="KW-0732">Signal</keyword>
<dbReference type="PROSITE" id="PS51257">
    <property type="entry name" value="PROKAR_LIPOPROTEIN"/>
    <property type="match status" value="1"/>
</dbReference>
<feature type="region of interest" description="Disordered" evidence="1">
    <location>
        <begin position="27"/>
        <end position="75"/>
    </location>
</feature>
<accession>A0ABT5BZ71</accession>
<keyword evidence="4" id="KW-1185">Reference proteome</keyword>
<reference evidence="3 4" key="1">
    <citation type="submission" date="2023-01" db="EMBL/GenBank/DDBJ databases">
        <title>Minimal conservation of predation-associated metabolite biosynthetic gene clusters underscores biosynthetic potential of Myxococcota including descriptions for ten novel species: Archangium lansinium sp. nov., Myxococcus landrumus sp. nov., Nannocystis bai.</title>
        <authorList>
            <person name="Ahearne A."/>
            <person name="Stevens C."/>
            <person name="Dowd S."/>
        </authorList>
    </citation>
    <scope>NUCLEOTIDE SEQUENCE [LARGE SCALE GENOMIC DNA]</scope>
    <source>
        <strain evidence="3 4">WIWO2</strain>
    </source>
</reference>
<protein>
    <recommendedName>
        <fullName evidence="5">Lipoprotein</fullName>
    </recommendedName>
</protein>
<dbReference type="RefSeq" id="WP_272096383.1">
    <property type="nucleotide sequence ID" value="NZ_JAQNDK010000002.1"/>
</dbReference>
<comment type="caution">
    <text evidence="3">The sequence shown here is derived from an EMBL/GenBank/DDBJ whole genome shotgun (WGS) entry which is preliminary data.</text>
</comment>
<feature type="chain" id="PRO_5045801446" description="Lipoprotein" evidence="2">
    <location>
        <begin position="26"/>
        <end position="112"/>
    </location>
</feature>
<evidence type="ECO:0000313" key="4">
    <source>
        <dbReference type="Proteomes" id="UP001217485"/>
    </source>
</evidence>
<dbReference type="Proteomes" id="UP001217485">
    <property type="component" value="Unassembled WGS sequence"/>
</dbReference>